<reference evidence="1 2" key="1">
    <citation type="submission" date="2024-06" db="EMBL/GenBank/DDBJ databases">
        <title>The Natural Products Discovery Center: Release of the First 8490 Sequenced Strains for Exploring Actinobacteria Biosynthetic Diversity.</title>
        <authorList>
            <person name="Kalkreuter E."/>
            <person name="Kautsar S.A."/>
            <person name="Yang D."/>
            <person name="Bader C.D."/>
            <person name="Teijaro C.N."/>
            <person name="Fluegel L."/>
            <person name="Davis C.M."/>
            <person name="Simpson J.R."/>
            <person name="Lauterbach L."/>
            <person name="Steele A.D."/>
            <person name="Gui C."/>
            <person name="Meng S."/>
            <person name="Li G."/>
            <person name="Viehrig K."/>
            <person name="Ye F."/>
            <person name="Su P."/>
            <person name="Kiefer A.F."/>
            <person name="Nichols A."/>
            <person name="Cepeda A.J."/>
            <person name="Yan W."/>
            <person name="Fan B."/>
            <person name="Jiang Y."/>
            <person name="Adhikari A."/>
            <person name="Zheng C.-J."/>
            <person name="Schuster L."/>
            <person name="Cowan T.M."/>
            <person name="Smanski M.J."/>
            <person name="Chevrette M.G."/>
            <person name="De Carvalho L.P.S."/>
            <person name="Shen B."/>
        </authorList>
    </citation>
    <scope>NUCLEOTIDE SEQUENCE [LARGE SCALE GENOMIC DNA]</scope>
    <source>
        <strain evidence="1 2">NPDC019708</strain>
    </source>
</reference>
<sequence length="236" mass="26686">MAIRDIQAFAHRTADDIESLDHELDRIRTDIEKSLGPRDAAYIRRVFAFQRGLETPARLMLLRGARYRGTWIAGSVMPAWSKIIEMMVAGHNIGHGRWDRMNDPEIQSANREWDFAGPSAHWKRAHNHIHHTYTTASLPAQFWLSSRTLWKLALPDRFLRSTSDDAAETRSERKFLDFALLGGRPPGGQPTYSVTGTRRGLRNALAATASKRGSAPGSGHRFQRWIGAFTGERGRQ</sequence>
<dbReference type="Proteomes" id="UP001550628">
    <property type="component" value="Unassembled WGS sequence"/>
</dbReference>
<evidence type="ECO:0000313" key="1">
    <source>
        <dbReference type="EMBL" id="MEU1951245.1"/>
    </source>
</evidence>
<dbReference type="RefSeq" id="WP_356955237.1">
    <property type="nucleotide sequence ID" value="NZ_JBEYBD010000003.1"/>
</dbReference>
<comment type="caution">
    <text evidence="1">The sequence shown here is derived from an EMBL/GenBank/DDBJ whole genome shotgun (WGS) entry which is preliminary data.</text>
</comment>
<evidence type="ECO:0000313" key="2">
    <source>
        <dbReference type="Proteomes" id="UP001550628"/>
    </source>
</evidence>
<organism evidence="1 2">
    <name type="scientific">Nocardia rhamnosiphila</name>
    <dbReference type="NCBI Taxonomy" id="426716"/>
    <lineage>
        <taxon>Bacteria</taxon>
        <taxon>Bacillati</taxon>
        <taxon>Actinomycetota</taxon>
        <taxon>Actinomycetes</taxon>
        <taxon>Mycobacteriales</taxon>
        <taxon>Nocardiaceae</taxon>
        <taxon>Nocardia</taxon>
    </lineage>
</organism>
<evidence type="ECO:0008006" key="3">
    <source>
        <dbReference type="Google" id="ProtNLM"/>
    </source>
</evidence>
<name>A0ABV2WK49_9NOCA</name>
<keyword evidence="2" id="KW-1185">Reference proteome</keyword>
<dbReference type="EMBL" id="JBEYBF010000002">
    <property type="protein sequence ID" value="MEU1951245.1"/>
    <property type="molecule type" value="Genomic_DNA"/>
</dbReference>
<protein>
    <recommendedName>
        <fullName evidence="3">Fatty acid desaturase</fullName>
    </recommendedName>
</protein>
<accession>A0ABV2WK49</accession>
<proteinExistence type="predicted"/>
<gene>
    <name evidence="1" type="ORF">ABZ510_05230</name>
</gene>